<dbReference type="AlphaFoldDB" id="A0A218XI23"/>
<reference evidence="3" key="1">
    <citation type="journal article" date="2017" name="Plant J.">
        <title>The pomegranate (Punica granatum L.) genome and the genomics of punicalagin biosynthesis.</title>
        <authorList>
            <person name="Qin G."/>
            <person name="Xu C."/>
            <person name="Ming R."/>
            <person name="Tang H."/>
            <person name="Guyot R."/>
            <person name="Kramer E.M."/>
            <person name="Hu Y."/>
            <person name="Yi X."/>
            <person name="Qi Y."/>
            <person name="Xu X."/>
            <person name="Gao Z."/>
            <person name="Pan H."/>
            <person name="Jian J."/>
            <person name="Tian Y."/>
            <person name="Yue Z."/>
            <person name="Xu Y."/>
        </authorList>
    </citation>
    <scope>NUCLEOTIDE SEQUENCE [LARGE SCALE GENOMIC DNA]</scope>
    <source>
        <strain evidence="3">cv. Dabenzi</strain>
    </source>
</reference>
<gene>
    <name evidence="2" type="ORF">CDL15_Pgr014153</name>
</gene>
<organism evidence="2 3">
    <name type="scientific">Punica granatum</name>
    <name type="common">Pomegranate</name>
    <dbReference type="NCBI Taxonomy" id="22663"/>
    <lineage>
        <taxon>Eukaryota</taxon>
        <taxon>Viridiplantae</taxon>
        <taxon>Streptophyta</taxon>
        <taxon>Embryophyta</taxon>
        <taxon>Tracheophyta</taxon>
        <taxon>Spermatophyta</taxon>
        <taxon>Magnoliopsida</taxon>
        <taxon>eudicotyledons</taxon>
        <taxon>Gunneridae</taxon>
        <taxon>Pentapetalae</taxon>
        <taxon>rosids</taxon>
        <taxon>malvids</taxon>
        <taxon>Myrtales</taxon>
        <taxon>Lythraceae</taxon>
        <taxon>Punica</taxon>
    </lineage>
</organism>
<sequence>MFKEGQTMEGHHQLPQVMQSRPNAKQTTSPDALSDPRASVSGLSRFQFPVRVHPGFKFLFGSIPVLNFLFGSIPVSNSCSGLSAPHFGSIFPNDNISNDPSHNLSRIQKNNLTEQKITIHPQVGKIGQMTHALDRRSPGVIKEQQSD</sequence>
<dbReference type="EMBL" id="MTKT01001322">
    <property type="protein sequence ID" value="OWM84583.1"/>
    <property type="molecule type" value="Genomic_DNA"/>
</dbReference>
<accession>A0A218XI23</accession>
<evidence type="ECO:0000313" key="3">
    <source>
        <dbReference type="Proteomes" id="UP000197138"/>
    </source>
</evidence>
<feature type="region of interest" description="Disordered" evidence="1">
    <location>
        <begin position="1"/>
        <end position="36"/>
    </location>
</feature>
<feature type="compositionally biased region" description="Polar residues" evidence="1">
    <location>
        <begin position="16"/>
        <end position="31"/>
    </location>
</feature>
<protein>
    <submittedName>
        <fullName evidence="2">Uncharacterized protein</fullName>
    </submittedName>
</protein>
<proteinExistence type="predicted"/>
<evidence type="ECO:0000313" key="2">
    <source>
        <dbReference type="EMBL" id="OWM84583.1"/>
    </source>
</evidence>
<comment type="caution">
    <text evidence="2">The sequence shown here is derived from an EMBL/GenBank/DDBJ whole genome shotgun (WGS) entry which is preliminary data.</text>
</comment>
<name>A0A218XI23_PUNGR</name>
<dbReference type="Proteomes" id="UP000197138">
    <property type="component" value="Unassembled WGS sequence"/>
</dbReference>
<evidence type="ECO:0000256" key="1">
    <source>
        <dbReference type="SAM" id="MobiDB-lite"/>
    </source>
</evidence>